<evidence type="ECO:0000256" key="3">
    <source>
        <dbReference type="ARBA" id="ARBA00022833"/>
    </source>
</evidence>
<keyword evidence="2" id="KW-0863">Zinc-finger</keyword>
<accession>A0A0L0CHP9</accession>
<dbReference type="EMBL" id="JRES01000381">
    <property type="protein sequence ID" value="KNC31776.1"/>
    <property type="molecule type" value="Genomic_DNA"/>
</dbReference>
<keyword evidence="4" id="KW-0175">Coiled coil</keyword>
<dbReference type="InterPro" id="IPR013083">
    <property type="entry name" value="Znf_RING/FYVE/PHD"/>
</dbReference>
<keyword evidence="6" id="KW-1185">Reference proteome</keyword>
<dbReference type="PANTHER" id="PTHR37445">
    <property type="entry name" value="PROTEIN CBG24663"/>
    <property type="match status" value="1"/>
</dbReference>
<evidence type="ECO:0000256" key="4">
    <source>
        <dbReference type="SAM" id="Coils"/>
    </source>
</evidence>
<protein>
    <recommendedName>
        <fullName evidence="7">Zinc finger PHD-type domain-containing protein</fullName>
    </recommendedName>
</protein>
<organism evidence="5 6">
    <name type="scientific">Lucilia cuprina</name>
    <name type="common">Green bottle fly</name>
    <name type="synonym">Australian sheep blowfly</name>
    <dbReference type="NCBI Taxonomy" id="7375"/>
    <lineage>
        <taxon>Eukaryota</taxon>
        <taxon>Metazoa</taxon>
        <taxon>Ecdysozoa</taxon>
        <taxon>Arthropoda</taxon>
        <taxon>Hexapoda</taxon>
        <taxon>Insecta</taxon>
        <taxon>Pterygota</taxon>
        <taxon>Neoptera</taxon>
        <taxon>Endopterygota</taxon>
        <taxon>Diptera</taxon>
        <taxon>Brachycera</taxon>
        <taxon>Muscomorpha</taxon>
        <taxon>Oestroidea</taxon>
        <taxon>Calliphoridae</taxon>
        <taxon>Luciliinae</taxon>
        <taxon>Lucilia</taxon>
    </lineage>
</organism>
<gene>
    <name evidence="5" type="ORF">FF38_02906</name>
</gene>
<dbReference type="Gene3D" id="3.30.40.10">
    <property type="entry name" value="Zinc/RING finger domain, C3HC4 (zinc finger)"/>
    <property type="match status" value="1"/>
</dbReference>
<dbReference type="InterPro" id="IPR011011">
    <property type="entry name" value="Znf_FYVE_PHD"/>
</dbReference>
<name>A0A0L0CHP9_LUCCU</name>
<feature type="coiled-coil region" evidence="4">
    <location>
        <begin position="74"/>
        <end position="114"/>
    </location>
</feature>
<evidence type="ECO:0008006" key="7">
    <source>
        <dbReference type="Google" id="ProtNLM"/>
    </source>
</evidence>
<comment type="caution">
    <text evidence="5">The sequence shown here is derived from an EMBL/GenBank/DDBJ whole genome shotgun (WGS) entry which is preliminary data.</text>
</comment>
<dbReference type="Proteomes" id="UP000037069">
    <property type="component" value="Unassembled WGS sequence"/>
</dbReference>
<dbReference type="InterPro" id="IPR019786">
    <property type="entry name" value="Zinc_finger_PHD-type_CS"/>
</dbReference>
<dbReference type="GO" id="GO:0008270">
    <property type="term" value="F:zinc ion binding"/>
    <property type="evidence" value="ECO:0007669"/>
    <property type="project" value="UniProtKB-KW"/>
</dbReference>
<evidence type="ECO:0000256" key="1">
    <source>
        <dbReference type="ARBA" id="ARBA00022723"/>
    </source>
</evidence>
<dbReference type="AlphaFoldDB" id="A0A0L0CHP9"/>
<dbReference type="PROSITE" id="PS01359">
    <property type="entry name" value="ZF_PHD_1"/>
    <property type="match status" value="1"/>
</dbReference>
<evidence type="ECO:0000313" key="6">
    <source>
        <dbReference type="Proteomes" id="UP000037069"/>
    </source>
</evidence>
<sequence length="388" mass="43545">MQPKTIPLQCPVCANNLTKQQYKVGCGICGLYYHPECAGVSNKMFEDLKKTHAAFICKSCSNKTAPTNVNVDILRRMEEIKNSIENKMDMEEIKNSIENKIDKNKSELEERMNNGFINLEANGLIDNLRKEVNGELSKMKSDVKHCYSFVKEIDKTTNRKMEALMAKNNVLERRFNRSDILISGLPNKMDQIHNYVIKIAQLVGVHITDVDINHCCFIKNQKCILVKFNSVYIRDNIMKKYYKSDPILLKNVVCETVVAGGGADKNAVVSGEVTGGNAVVSGVETGGSVVVEGEVTDENAVDNDVANVVVRDVRVYLRYNLSLASRRLQYICRKLLLQKKIKKFHLINMDVPKAKIFKLDGNVTYLNIGQCAELLDDAIQGDDPSGNQ</sequence>
<dbReference type="SUPFAM" id="SSF57903">
    <property type="entry name" value="FYVE/PHD zinc finger"/>
    <property type="match status" value="1"/>
</dbReference>
<evidence type="ECO:0000313" key="5">
    <source>
        <dbReference type="EMBL" id="KNC31776.1"/>
    </source>
</evidence>
<keyword evidence="1" id="KW-0479">Metal-binding</keyword>
<dbReference type="OrthoDB" id="8048014at2759"/>
<evidence type="ECO:0000256" key="2">
    <source>
        <dbReference type="ARBA" id="ARBA00022771"/>
    </source>
</evidence>
<proteinExistence type="predicted"/>
<keyword evidence="3" id="KW-0862">Zinc</keyword>
<reference evidence="5 6" key="1">
    <citation type="journal article" date="2015" name="Nat. Commun.">
        <title>Lucilia cuprina genome unlocks parasitic fly biology to underpin future interventions.</title>
        <authorList>
            <person name="Anstead C.A."/>
            <person name="Korhonen P.K."/>
            <person name="Young N.D."/>
            <person name="Hall R.S."/>
            <person name="Jex A.R."/>
            <person name="Murali S.C."/>
            <person name="Hughes D.S."/>
            <person name="Lee S.F."/>
            <person name="Perry T."/>
            <person name="Stroehlein A.J."/>
            <person name="Ansell B.R."/>
            <person name="Breugelmans B."/>
            <person name="Hofmann A."/>
            <person name="Qu J."/>
            <person name="Dugan S."/>
            <person name="Lee S.L."/>
            <person name="Chao H."/>
            <person name="Dinh H."/>
            <person name="Han Y."/>
            <person name="Doddapaneni H.V."/>
            <person name="Worley K.C."/>
            <person name="Muzny D.M."/>
            <person name="Ioannidis P."/>
            <person name="Waterhouse R.M."/>
            <person name="Zdobnov E.M."/>
            <person name="James P.J."/>
            <person name="Bagnall N.H."/>
            <person name="Kotze A.C."/>
            <person name="Gibbs R.A."/>
            <person name="Richards S."/>
            <person name="Batterham P."/>
            <person name="Gasser R.B."/>
        </authorList>
    </citation>
    <scope>NUCLEOTIDE SEQUENCE [LARGE SCALE GENOMIC DNA]</scope>
    <source>
        <strain evidence="5 6">LS</strain>
        <tissue evidence="5">Full body</tissue>
    </source>
</reference>
<dbReference type="PANTHER" id="PTHR37445:SF3">
    <property type="entry name" value="ZINC FINGER PHD-TYPE DOMAIN-CONTAINING PROTEIN"/>
    <property type="match status" value="1"/>
</dbReference>